<dbReference type="InterPro" id="IPR016187">
    <property type="entry name" value="CTDL_fold"/>
</dbReference>
<dbReference type="Pfam" id="PF00059">
    <property type="entry name" value="Lectin_C"/>
    <property type="match status" value="2"/>
</dbReference>
<dbReference type="InterPro" id="IPR050111">
    <property type="entry name" value="C-type_lectin/snaclec_domain"/>
</dbReference>
<dbReference type="PANTHER" id="PTHR22803">
    <property type="entry name" value="MANNOSE, PHOSPHOLIPASE, LECTIN RECEPTOR RELATED"/>
    <property type="match status" value="1"/>
</dbReference>
<comment type="caution">
    <text evidence="1">The sequence shown here is derived from an EMBL/GenBank/DDBJ whole genome shotgun (WGS) entry which is preliminary data.</text>
</comment>
<dbReference type="InterPro" id="IPR001304">
    <property type="entry name" value="C-type_lectin-like"/>
</dbReference>
<sequence>MFMEIHKNFVVFLISLAFLIRSTDSESTNTSHSTNSSWLEDETKDTSSICVSERPMMSLYNETGNGTCYWYSPMLNMTWRDANDFCIKHTATMVRSLSKDGIDILSNIENHSMTFWLGMKLIEAKEWLWLGGAQVHDTVWDVSTNQPDGEGTHICAVSNGSLWDDTYCNDLNNVMCEFTVENRQCPFGWHGYASDCYYPSFGVATSYDAAVEACEEMSASLVNINDADENSFVTAISYKATGDKYYIGVRLVRSNNITHYQWQNSSKVTYTKWIGEGSGGGDCAAVTGDGWVKEPCTSSHKYMCKRRKAYEDSADLGPPVIIRVKPIIWPVEEAEDAVIYSMPSLFVAFLILISVPLIDLVSVCRYLACGERKEVRSNKVSSLRNQRQGWQHDNVGTNHTLDTKKIHKETPRETKIEKIKTFSSIDTISSRSDLESLSEKTASVTRVNYKKKKCLPKTQTKLKVKQKISWVEV</sequence>
<name>A0A8J1TT25_OWEFU</name>
<dbReference type="InterPro" id="IPR016186">
    <property type="entry name" value="C-type_lectin-like/link_sf"/>
</dbReference>
<reference evidence="1" key="1">
    <citation type="submission" date="2022-03" db="EMBL/GenBank/DDBJ databases">
        <authorList>
            <person name="Martin C."/>
        </authorList>
    </citation>
    <scope>NUCLEOTIDE SEQUENCE</scope>
</reference>
<gene>
    <name evidence="1" type="ORF">OFUS_LOCUS15049</name>
</gene>
<accession>A0A8J1TT25</accession>
<proteinExistence type="predicted"/>
<dbReference type="Proteomes" id="UP000749559">
    <property type="component" value="Unassembled WGS sequence"/>
</dbReference>
<dbReference type="EMBL" id="CAIIXF020000007">
    <property type="protein sequence ID" value="CAH1789743.1"/>
    <property type="molecule type" value="Genomic_DNA"/>
</dbReference>
<dbReference type="SUPFAM" id="SSF56436">
    <property type="entry name" value="C-type lectin-like"/>
    <property type="match status" value="2"/>
</dbReference>
<dbReference type="SMART" id="SM00034">
    <property type="entry name" value="CLECT"/>
    <property type="match status" value="2"/>
</dbReference>
<evidence type="ECO:0000313" key="1">
    <source>
        <dbReference type="EMBL" id="CAH1789743.1"/>
    </source>
</evidence>
<dbReference type="PROSITE" id="PS50041">
    <property type="entry name" value="C_TYPE_LECTIN_2"/>
    <property type="match status" value="2"/>
</dbReference>
<keyword evidence="2" id="KW-1185">Reference proteome</keyword>
<organism evidence="1 2">
    <name type="scientific">Owenia fusiformis</name>
    <name type="common">Polychaete worm</name>
    <dbReference type="NCBI Taxonomy" id="6347"/>
    <lineage>
        <taxon>Eukaryota</taxon>
        <taxon>Metazoa</taxon>
        <taxon>Spiralia</taxon>
        <taxon>Lophotrochozoa</taxon>
        <taxon>Annelida</taxon>
        <taxon>Polychaeta</taxon>
        <taxon>Sedentaria</taxon>
        <taxon>Canalipalpata</taxon>
        <taxon>Sabellida</taxon>
        <taxon>Oweniida</taxon>
        <taxon>Oweniidae</taxon>
        <taxon>Owenia</taxon>
    </lineage>
</organism>
<protein>
    <submittedName>
        <fullName evidence="1">Uncharacterized protein</fullName>
    </submittedName>
</protein>
<dbReference type="Gene3D" id="3.10.100.10">
    <property type="entry name" value="Mannose-Binding Protein A, subunit A"/>
    <property type="match status" value="2"/>
</dbReference>
<dbReference type="AlphaFoldDB" id="A0A8J1TT25"/>
<evidence type="ECO:0000313" key="2">
    <source>
        <dbReference type="Proteomes" id="UP000749559"/>
    </source>
</evidence>
<dbReference type="CDD" id="cd00037">
    <property type="entry name" value="CLECT"/>
    <property type="match status" value="2"/>
</dbReference>
<dbReference type="OrthoDB" id="6133475at2759"/>